<name>A0A1G6GWZ9_9GAMM</name>
<dbReference type="Proteomes" id="UP000242317">
    <property type="component" value="Unassembled WGS sequence"/>
</dbReference>
<evidence type="ECO:0000313" key="2">
    <source>
        <dbReference type="Proteomes" id="UP000242317"/>
    </source>
</evidence>
<evidence type="ECO:0000313" key="1">
    <source>
        <dbReference type="EMBL" id="SDB86195.1"/>
    </source>
</evidence>
<dbReference type="RefSeq" id="WP_092615426.1">
    <property type="nucleotide sequence ID" value="NZ_FMYK01000001.1"/>
</dbReference>
<dbReference type="OrthoDB" id="5297409at2"/>
<dbReference type="PROSITE" id="PS51257">
    <property type="entry name" value="PROKAR_LIPOPROTEIN"/>
    <property type="match status" value="1"/>
</dbReference>
<reference evidence="2" key="1">
    <citation type="submission" date="2016-09" db="EMBL/GenBank/DDBJ databases">
        <authorList>
            <person name="Varghese N."/>
            <person name="Submissions S."/>
        </authorList>
    </citation>
    <scope>NUCLEOTIDE SEQUENCE [LARGE SCALE GENOMIC DNA]</scope>
    <source>
        <strain evidence="2">ANC 3699</strain>
    </source>
</reference>
<dbReference type="Pfam" id="PF13591">
    <property type="entry name" value="MerR_2"/>
    <property type="match status" value="1"/>
</dbReference>
<sequence>MANIRIRNIQITEACDSEIIEQEQALSFHQFVQACGQNDGWVLALFEHDILQSVNTSPRQHRYLGEDLLRARRAYRLQRDFDASLTAVALMLDLIDEVHYLRKRVAD</sequence>
<gene>
    <name evidence="1" type="ORF">SAMN05421749_101488</name>
</gene>
<proteinExistence type="predicted"/>
<keyword evidence="2" id="KW-1185">Reference proteome</keyword>
<organism evidence="1 2">
    <name type="scientific">Acinetobacter marinus</name>
    <dbReference type="NCBI Taxonomy" id="281375"/>
    <lineage>
        <taxon>Bacteria</taxon>
        <taxon>Pseudomonadati</taxon>
        <taxon>Pseudomonadota</taxon>
        <taxon>Gammaproteobacteria</taxon>
        <taxon>Moraxellales</taxon>
        <taxon>Moraxellaceae</taxon>
        <taxon>Acinetobacter</taxon>
    </lineage>
</organism>
<accession>A0A1G6GWZ9</accession>
<dbReference type="EMBL" id="FMYK01000001">
    <property type="protein sequence ID" value="SDB86195.1"/>
    <property type="molecule type" value="Genomic_DNA"/>
</dbReference>
<dbReference type="AlphaFoldDB" id="A0A1G6GWZ9"/>
<dbReference type="Gene3D" id="1.10.1660.10">
    <property type="match status" value="1"/>
</dbReference>
<protein>
    <submittedName>
        <fullName evidence="1">Chaperone modulatory protein CbpM</fullName>
    </submittedName>
</protein>